<feature type="region of interest" description="Disordered" evidence="1">
    <location>
        <begin position="15"/>
        <end position="44"/>
    </location>
</feature>
<keyword evidence="3" id="KW-1185">Reference proteome</keyword>
<sequence length="1092" mass="117226">MGSVFDQMPNFQSFRNSWQSNLPQDNSSNDWNTRTPFSNPVDYSGDSGVASQLNAATNDGGGFFSNLWNGISNSPIGQGIANATSVLPKALETVGIAVGDPIRSLVEGQPVNTVSDISNIWNRSGSQTWSDIGDLYNRSKGALQGAMSGAYSGAPSILQSIGNGGLLGSIGNDVVSIGKGIAQGWENPTTENQSFQQGLNAVTSPLPKSVAWAPRFAAEAVTDPLTYAPIGKVAGIAGRILKVASDAAGATPYITGAVDAIKSTKPVSAVTDALGKAFVKNYGTSDGLSQSLQELQGNIAADRMAIQQHLPQLAQAHGLTPDEVRQLPEVFEAGGSTNPRLHQAYQDLNNILNNGIPLHDQFKIGTNAETSTLFNGKPILDPEKLIQGYYPQRYAKELNPKLQQKMDDLIIGQKKGFSTSGPFNQERLFKNVAEAEANGFNPERNAYSAVAQRLAESSKTLRTAQFLQNMLDRGIISKEAFPGMKASEIKPLSSFFTIAEKQPTGASPLAQALNESGAAFKPLTKLNDSGFSIPNELSKSAPRYRSNPLEFESPLDKAAYIVGNTTNRSARDADFIAALEKHTGLSESELRAYGQYMRSVVNGAANGVADGEKITVPRTLANLPEHGTNPSAAVAGEPNDFASLVKSLEQAQPADKIVKVNPYYIRPADEAAINEFLNPTKPSGLLGVANKLNSLYNKGFLLNPLPHMHNVTTNGMLLGGAKPEYVSQAFQDIKNGVSNPWYEEAVRAGAVSGLRGENLMKSVNDAMVPTKGLPGQLLDKFNYARHDALWDTDSAIRTALYRQAREEGLSSADAAARTNKFMVDYNNITPFEAKYIKPIVPFYAWKKGNIPLQISQTFAQTPKYVAYQHAKDSVSQALSGQPTDQKGRIMTGETLPDGSQVALDPYSPMDEPGKIMEKGLVSWLLGSLNPFIREPIVQGTSAIGEFAPNNPLGIQNKYSIYNAGAPEEYNARKGIAHALNALNPLGSSAILGEIGNSSNGINNSVNWIADLLGGNPANDLPTKDKPGQTTSELVTKLLGGFTGRDNPQKDAINQMYQNKGNILGQIKYLRETGQPVPKALQRQAYKRIPKAN</sequence>
<comment type="caution">
    <text evidence="2">The sequence shown here is derived from an EMBL/GenBank/DDBJ whole genome shotgun (WGS) entry which is preliminary data.</text>
</comment>
<organism evidence="2 3">
    <name type="scientific">Gordoniibacillus kamchatkensis</name>
    <dbReference type="NCBI Taxonomy" id="1590651"/>
    <lineage>
        <taxon>Bacteria</taxon>
        <taxon>Bacillati</taxon>
        <taxon>Bacillota</taxon>
        <taxon>Bacilli</taxon>
        <taxon>Bacillales</taxon>
        <taxon>Paenibacillaceae</taxon>
        <taxon>Gordoniibacillus</taxon>
    </lineage>
</organism>
<protein>
    <recommendedName>
        <fullName evidence="4">Large polyvalent protein associated domain-containing protein</fullName>
    </recommendedName>
</protein>
<reference evidence="2 3" key="1">
    <citation type="submission" date="2014-12" db="EMBL/GenBank/DDBJ databases">
        <title>Draft genome sequence of Paenibacillus kamchatkensis strain B-2647.</title>
        <authorList>
            <person name="Karlyshev A.V."/>
            <person name="Kudryashova E.B."/>
        </authorList>
    </citation>
    <scope>NUCLEOTIDE SEQUENCE [LARGE SCALE GENOMIC DNA]</scope>
    <source>
        <strain evidence="2 3">VKM B-2647</strain>
    </source>
</reference>
<proteinExistence type="predicted"/>
<gene>
    <name evidence="2" type="ORF">SD70_27145</name>
</gene>
<evidence type="ECO:0000313" key="3">
    <source>
        <dbReference type="Proteomes" id="UP000031967"/>
    </source>
</evidence>
<dbReference type="EMBL" id="JXAK01000066">
    <property type="protein sequence ID" value="KIL38295.1"/>
    <property type="molecule type" value="Genomic_DNA"/>
</dbReference>
<feature type="compositionally biased region" description="Polar residues" evidence="1">
    <location>
        <begin position="15"/>
        <end position="38"/>
    </location>
</feature>
<dbReference type="Proteomes" id="UP000031967">
    <property type="component" value="Unassembled WGS sequence"/>
</dbReference>
<name>A0ABR5AB60_9BACL</name>
<dbReference type="RefSeq" id="WP_041051448.1">
    <property type="nucleotide sequence ID" value="NZ_JXAK01000066.1"/>
</dbReference>
<evidence type="ECO:0000313" key="2">
    <source>
        <dbReference type="EMBL" id="KIL38295.1"/>
    </source>
</evidence>
<accession>A0ABR5AB60</accession>
<evidence type="ECO:0000256" key="1">
    <source>
        <dbReference type="SAM" id="MobiDB-lite"/>
    </source>
</evidence>
<evidence type="ECO:0008006" key="4">
    <source>
        <dbReference type="Google" id="ProtNLM"/>
    </source>
</evidence>